<keyword evidence="8" id="KW-0636">Prenylation</keyword>
<dbReference type="FunFam" id="3.40.50.300:FF:000407">
    <property type="entry name" value="Rho-related GTP-binding protein RhoE"/>
    <property type="match status" value="1"/>
</dbReference>
<accession>A0AAJ7WN04</accession>
<dbReference type="InterPro" id="IPR003578">
    <property type="entry name" value="Small_GTPase_Rho"/>
</dbReference>
<keyword evidence="10" id="KW-1185">Reference proteome</keyword>
<dbReference type="PROSITE" id="PS51420">
    <property type="entry name" value="RHO"/>
    <property type="match status" value="1"/>
</dbReference>
<keyword evidence="5" id="KW-0342">GTP-binding</keyword>
<dbReference type="KEGG" id="pmrn:116938877"/>
<evidence type="ECO:0000256" key="5">
    <source>
        <dbReference type="ARBA" id="ARBA00023134"/>
    </source>
</evidence>
<dbReference type="Gene3D" id="3.40.50.300">
    <property type="entry name" value="P-loop containing nucleotide triphosphate hydrolases"/>
    <property type="match status" value="1"/>
</dbReference>
<evidence type="ECO:0000256" key="1">
    <source>
        <dbReference type="ARBA" id="ARBA00004308"/>
    </source>
</evidence>
<comment type="similarity">
    <text evidence="2">Belongs to the small GTPase superfamily. Rho family.</text>
</comment>
<evidence type="ECO:0000313" key="11">
    <source>
        <dbReference type="RefSeq" id="XP_032802508.1"/>
    </source>
</evidence>
<reference evidence="11" key="1">
    <citation type="submission" date="2025-08" db="UniProtKB">
        <authorList>
            <consortium name="RefSeq"/>
        </authorList>
    </citation>
    <scope>IDENTIFICATION</scope>
    <source>
        <tissue evidence="11">Sperm</tissue>
    </source>
</reference>
<dbReference type="SUPFAM" id="SSF52540">
    <property type="entry name" value="P-loop containing nucleoside triphosphate hydrolases"/>
    <property type="match status" value="1"/>
</dbReference>
<comment type="subcellular location">
    <subcellularLocation>
        <location evidence="1">Endomembrane system</location>
    </subcellularLocation>
</comment>
<dbReference type="NCBIfam" id="TIGR00231">
    <property type="entry name" value="small_GTP"/>
    <property type="match status" value="1"/>
</dbReference>
<evidence type="ECO:0000256" key="8">
    <source>
        <dbReference type="ARBA" id="ARBA00023289"/>
    </source>
</evidence>
<evidence type="ECO:0000256" key="3">
    <source>
        <dbReference type="ARBA" id="ARBA00022481"/>
    </source>
</evidence>
<dbReference type="PROSITE" id="PS51421">
    <property type="entry name" value="RAS"/>
    <property type="match status" value="1"/>
</dbReference>
<keyword evidence="4" id="KW-0547">Nucleotide-binding</keyword>
<dbReference type="GO" id="GO:0005525">
    <property type="term" value="F:GTP binding"/>
    <property type="evidence" value="ECO:0007669"/>
    <property type="project" value="UniProtKB-KW"/>
</dbReference>
<sequence>MQQTTHLNELLLTMHHHYGAYRRERSWGREALAFVGPVAGQGALAFVGPAVGQGALAFVGPAVGQEALAFVGPAVGQGALALVGPVAGQGTLALVGPVAGQGTLALVGPVAGQGTLALVGPVAGQGTLALVGPAVAQGTLALVGSVAGQGTLALVGPAVGQGALALGWPVAVPPLSAGNAGCLPLALPSSPYQQPTTTTTSTSLSQRLLLKPCCPRLPGTRAAPAAGPRRPPPAGAGGAPHDAPPARCKVVVVGDSRSGKTALLHAFAKDSYPEQYVPTVFENYTASFELEGHRVELIMWDTSGLPHYDNVRPLSYPDANAILVCFDIARPETLDSVLKKWQGEIQEYCPNTKVFLVGCKSDLRTDFSILSEFSEQQQNPISYEQGASVARQIGAARYLECSARTLESSVREVFRAAAMALSTPGSAAGGRLSGGLKRSRSKRLLQRISRLGGRPELNSDPAAADKAKSCTIM</sequence>
<evidence type="ECO:0000256" key="6">
    <source>
        <dbReference type="ARBA" id="ARBA00023136"/>
    </source>
</evidence>
<evidence type="ECO:0000313" key="10">
    <source>
        <dbReference type="Proteomes" id="UP001318040"/>
    </source>
</evidence>
<evidence type="ECO:0000256" key="9">
    <source>
        <dbReference type="SAM" id="MobiDB-lite"/>
    </source>
</evidence>
<dbReference type="PANTHER" id="PTHR24072">
    <property type="entry name" value="RHO FAMILY GTPASE"/>
    <property type="match status" value="1"/>
</dbReference>
<feature type="region of interest" description="Disordered" evidence="9">
    <location>
        <begin position="451"/>
        <end position="473"/>
    </location>
</feature>
<feature type="compositionally biased region" description="Basic and acidic residues" evidence="9">
    <location>
        <begin position="463"/>
        <end position="473"/>
    </location>
</feature>
<dbReference type="Pfam" id="PF00071">
    <property type="entry name" value="Ras"/>
    <property type="match status" value="1"/>
</dbReference>
<dbReference type="RefSeq" id="XP_032802508.1">
    <property type="nucleotide sequence ID" value="XM_032946617.1"/>
</dbReference>
<name>A0AAJ7WN04_PETMA</name>
<dbReference type="PROSITE" id="PS51419">
    <property type="entry name" value="RAB"/>
    <property type="match status" value="1"/>
</dbReference>
<keyword evidence="6" id="KW-0472">Membrane</keyword>
<dbReference type="Proteomes" id="UP001318040">
    <property type="component" value="Chromosome 4"/>
</dbReference>
<evidence type="ECO:0000256" key="2">
    <source>
        <dbReference type="ARBA" id="ARBA00010142"/>
    </source>
</evidence>
<proteinExistence type="inferred from homology"/>
<dbReference type="AlphaFoldDB" id="A0AAJ7WN04"/>
<gene>
    <name evidence="11" type="primary">LOC116938877</name>
</gene>
<dbReference type="PRINTS" id="PR00449">
    <property type="entry name" value="RASTRNSFRMNG"/>
</dbReference>
<dbReference type="SMART" id="SM00175">
    <property type="entry name" value="RAB"/>
    <property type="match status" value="1"/>
</dbReference>
<keyword evidence="3" id="KW-0488">Methylation</keyword>
<dbReference type="SMART" id="SM00173">
    <property type="entry name" value="RAS"/>
    <property type="match status" value="1"/>
</dbReference>
<evidence type="ECO:0000256" key="7">
    <source>
        <dbReference type="ARBA" id="ARBA00023288"/>
    </source>
</evidence>
<keyword evidence="7" id="KW-0449">Lipoprotein</keyword>
<dbReference type="GO" id="GO:0012505">
    <property type="term" value="C:endomembrane system"/>
    <property type="evidence" value="ECO:0007669"/>
    <property type="project" value="UniProtKB-SubCell"/>
</dbReference>
<dbReference type="InterPro" id="IPR027417">
    <property type="entry name" value="P-loop_NTPase"/>
</dbReference>
<dbReference type="InterPro" id="IPR005225">
    <property type="entry name" value="Small_GTP-bd"/>
</dbReference>
<dbReference type="InterPro" id="IPR001806">
    <property type="entry name" value="Small_GTPase"/>
</dbReference>
<dbReference type="GO" id="GO:0003924">
    <property type="term" value="F:GTPase activity"/>
    <property type="evidence" value="ECO:0007669"/>
    <property type="project" value="InterPro"/>
</dbReference>
<protein>
    <submittedName>
        <fullName evidence="11">Uncharacterized protein LOC116938877</fullName>
    </submittedName>
</protein>
<dbReference type="SMART" id="SM00174">
    <property type="entry name" value="RHO"/>
    <property type="match status" value="1"/>
</dbReference>
<evidence type="ECO:0000256" key="4">
    <source>
        <dbReference type="ARBA" id="ARBA00022741"/>
    </source>
</evidence>
<feature type="region of interest" description="Disordered" evidence="9">
    <location>
        <begin position="220"/>
        <end position="243"/>
    </location>
</feature>
<dbReference type="GO" id="GO:0007264">
    <property type="term" value="P:small GTPase-mediated signal transduction"/>
    <property type="evidence" value="ECO:0007669"/>
    <property type="project" value="InterPro"/>
</dbReference>
<organism evidence="10 11">
    <name type="scientific">Petromyzon marinus</name>
    <name type="common">Sea lamprey</name>
    <dbReference type="NCBI Taxonomy" id="7757"/>
    <lineage>
        <taxon>Eukaryota</taxon>
        <taxon>Metazoa</taxon>
        <taxon>Chordata</taxon>
        <taxon>Craniata</taxon>
        <taxon>Vertebrata</taxon>
        <taxon>Cyclostomata</taxon>
        <taxon>Hyperoartia</taxon>
        <taxon>Petromyzontiformes</taxon>
        <taxon>Petromyzontidae</taxon>
        <taxon>Petromyzon</taxon>
    </lineage>
</organism>